<dbReference type="Gene3D" id="2.30.30.20">
    <property type="entry name" value="Aspartate carbamoyltransferase regulatory subunit, C-terminal domain"/>
    <property type="match status" value="1"/>
</dbReference>
<sequence>MINVSKIRKGVVIDHIKAGEGIKLYHGLELENVQGVVVLMTGIPSSKMGKKDLIKIETDFDLNMDLVGLMAPSGTVNVIENGQVVNKEKIRLPKHVRGVLTCKNPACVSNHQDLEEMFDLAGEDPVSYRCCYCDQVMELHRG</sequence>
<dbReference type="PANTHER" id="PTHR35805:SF1">
    <property type="entry name" value="ASPARTATE CARBAMOYLTRANSFERASE REGULATORY CHAIN"/>
    <property type="match status" value="1"/>
</dbReference>
<reference evidence="6 7" key="1">
    <citation type="submission" date="2019-02" db="EMBL/GenBank/DDBJ databases">
        <authorList>
            <consortium name="Pathogen Informatics"/>
        </authorList>
    </citation>
    <scope>NUCLEOTIDE SEQUENCE [LARGE SCALE GENOMIC DNA]</scope>
    <source>
        <strain evidence="6 7">3012STDY7089603</strain>
    </source>
</reference>
<dbReference type="Gene3D" id="3.30.70.140">
    <property type="entry name" value="Aspartate carbamoyltransferase regulatory subunit, N-terminal domain"/>
    <property type="match status" value="1"/>
</dbReference>
<evidence type="ECO:0000259" key="4">
    <source>
        <dbReference type="Pfam" id="PF01948"/>
    </source>
</evidence>
<dbReference type="GO" id="GO:0046872">
    <property type="term" value="F:metal ion binding"/>
    <property type="evidence" value="ECO:0007669"/>
    <property type="project" value="UniProtKB-KW"/>
</dbReference>
<keyword evidence="1" id="KW-0479">Metal-binding</keyword>
<dbReference type="InterPro" id="IPR002801">
    <property type="entry name" value="Asp_carbamoylTrfase_reg"/>
</dbReference>
<keyword evidence="6" id="KW-0808">Transferase</keyword>
<dbReference type="Pfam" id="PF01948">
    <property type="entry name" value="PyrI"/>
    <property type="match status" value="1"/>
</dbReference>
<protein>
    <submittedName>
        <fullName evidence="6">Aspartate carbamoyltransferase regulatory chain</fullName>
    </submittedName>
</protein>
<evidence type="ECO:0000256" key="2">
    <source>
        <dbReference type="ARBA" id="ARBA00022833"/>
    </source>
</evidence>
<comment type="caution">
    <text evidence="6">The sequence shown here is derived from an EMBL/GenBank/DDBJ whole genome shotgun (WGS) entry which is preliminary data.</text>
</comment>
<gene>
    <name evidence="6" type="primary">pyrI</name>
    <name evidence="6" type="ORF">NCTC13150_00342</name>
</gene>
<dbReference type="InterPro" id="IPR036792">
    <property type="entry name" value="Asp_carbatrfase_reg_C_sf"/>
</dbReference>
<keyword evidence="3" id="KW-0665">Pyrimidine biosynthesis</keyword>
<name>A0A8H2QSF8_9FIRM</name>
<dbReference type="GO" id="GO:0006207">
    <property type="term" value="P:'de novo' pyrimidine nucleobase biosynthetic process"/>
    <property type="evidence" value="ECO:0007669"/>
    <property type="project" value="InterPro"/>
</dbReference>
<keyword evidence="2" id="KW-0862">Zinc</keyword>
<evidence type="ECO:0000259" key="5">
    <source>
        <dbReference type="Pfam" id="PF02748"/>
    </source>
</evidence>
<dbReference type="Proteomes" id="UP000377798">
    <property type="component" value="Unassembled WGS sequence"/>
</dbReference>
<evidence type="ECO:0000313" key="6">
    <source>
        <dbReference type="EMBL" id="VFB15835.1"/>
    </source>
</evidence>
<dbReference type="InterPro" id="IPR036793">
    <property type="entry name" value="Asp_carbatrfase_reg_N_sf"/>
</dbReference>
<proteinExistence type="predicted"/>
<keyword evidence="7" id="KW-1185">Reference proteome</keyword>
<evidence type="ECO:0000256" key="3">
    <source>
        <dbReference type="ARBA" id="ARBA00022975"/>
    </source>
</evidence>
<dbReference type="SUPFAM" id="SSF57825">
    <property type="entry name" value="Aspartate carbamoyltransferase, Regulatory-chain, C-terminal domain"/>
    <property type="match status" value="1"/>
</dbReference>
<evidence type="ECO:0000256" key="1">
    <source>
        <dbReference type="ARBA" id="ARBA00022723"/>
    </source>
</evidence>
<accession>A0A8H2QSF8</accession>
<dbReference type="InterPro" id="IPR020545">
    <property type="entry name" value="Asp_carbamoyltransf_reg_N"/>
</dbReference>
<dbReference type="GO" id="GO:0009347">
    <property type="term" value="C:aspartate carbamoyltransferase complex"/>
    <property type="evidence" value="ECO:0007669"/>
    <property type="project" value="InterPro"/>
</dbReference>
<dbReference type="AlphaFoldDB" id="A0A8H2QSF8"/>
<organism evidence="6 7">
    <name type="scientific">Urinicoccus massiliensis</name>
    <dbReference type="NCBI Taxonomy" id="1723382"/>
    <lineage>
        <taxon>Bacteria</taxon>
        <taxon>Bacillati</taxon>
        <taxon>Bacillota</taxon>
        <taxon>Tissierellia</taxon>
        <taxon>Tissierellales</taxon>
        <taxon>Peptoniphilaceae</taxon>
        <taxon>Urinicoccus</taxon>
    </lineage>
</organism>
<dbReference type="GO" id="GO:0016740">
    <property type="term" value="F:transferase activity"/>
    <property type="evidence" value="ECO:0007669"/>
    <property type="project" value="UniProtKB-KW"/>
</dbReference>
<dbReference type="EMBL" id="CAACYI010000001">
    <property type="protein sequence ID" value="VFB15835.1"/>
    <property type="molecule type" value="Genomic_DNA"/>
</dbReference>
<dbReference type="InterPro" id="IPR020542">
    <property type="entry name" value="Asp_carbamoyltrfase_reg_C"/>
</dbReference>
<dbReference type="PANTHER" id="PTHR35805">
    <property type="entry name" value="ASPARTATE CARBAMOYLTRANSFERASE REGULATORY CHAIN"/>
    <property type="match status" value="1"/>
</dbReference>
<feature type="domain" description="Aspartate carbamoyltransferase regulatory subunit C-terminal" evidence="5">
    <location>
        <begin position="96"/>
        <end position="138"/>
    </location>
</feature>
<dbReference type="GO" id="GO:0006221">
    <property type="term" value="P:pyrimidine nucleotide biosynthetic process"/>
    <property type="evidence" value="ECO:0007669"/>
    <property type="project" value="UniProtKB-KW"/>
</dbReference>
<dbReference type="Pfam" id="PF02748">
    <property type="entry name" value="PyrI_C"/>
    <property type="match status" value="1"/>
</dbReference>
<dbReference type="SUPFAM" id="SSF54893">
    <property type="entry name" value="Aspartate carbamoyltransferase, Regulatory-chain, N-terminal domain"/>
    <property type="match status" value="1"/>
</dbReference>
<dbReference type="RefSeq" id="WP_034438819.1">
    <property type="nucleotide sequence ID" value="NZ_CAACYI010000001.1"/>
</dbReference>
<feature type="domain" description="Aspartate carbamoyltransferase regulatory subunit N-terminal" evidence="4">
    <location>
        <begin position="3"/>
        <end position="90"/>
    </location>
</feature>
<evidence type="ECO:0000313" key="7">
    <source>
        <dbReference type="Proteomes" id="UP000377798"/>
    </source>
</evidence>